<evidence type="ECO:0000313" key="2">
    <source>
        <dbReference type="EMBL" id="QLH16914.1"/>
    </source>
</evidence>
<dbReference type="AlphaFoldDB" id="A0A7H9BZV1"/>
<feature type="region of interest" description="Disordered" evidence="1">
    <location>
        <begin position="175"/>
        <end position="194"/>
    </location>
</feature>
<dbReference type="Proteomes" id="UP000509322">
    <property type="component" value="Plasmid unnamed1"/>
</dbReference>
<dbReference type="EMBL" id="CP058691">
    <property type="protein sequence ID" value="QLH16914.1"/>
    <property type="molecule type" value="Genomic_DNA"/>
</dbReference>
<accession>A0A7H9BZV1</accession>
<gene>
    <name evidence="2" type="ORF">HYQ43_22165</name>
</gene>
<organism evidence="2 3">
    <name type="scientific">Paracoccus pantotrophus</name>
    <name type="common">Thiosphaera pantotropha</name>
    <dbReference type="NCBI Taxonomy" id="82367"/>
    <lineage>
        <taxon>Bacteria</taxon>
        <taxon>Pseudomonadati</taxon>
        <taxon>Pseudomonadota</taxon>
        <taxon>Alphaproteobacteria</taxon>
        <taxon>Rhodobacterales</taxon>
        <taxon>Paracoccaceae</taxon>
        <taxon>Paracoccus</taxon>
    </lineage>
</organism>
<dbReference type="RefSeq" id="WP_155984351.1">
    <property type="nucleotide sequence ID" value="NZ_CP058691.1"/>
</dbReference>
<geneLocation type="plasmid" evidence="2 3">
    <name>unnamed1</name>
</geneLocation>
<evidence type="ECO:0000313" key="3">
    <source>
        <dbReference type="Proteomes" id="UP000509322"/>
    </source>
</evidence>
<reference evidence="2 3" key="1">
    <citation type="submission" date="2020-07" db="EMBL/GenBank/DDBJ databases">
        <title>The complete genome of Paracoccus pantotrophus ACCC 10489.</title>
        <authorList>
            <person name="Si Y."/>
        </authorList>
    </citation>
    <scope>NUCLEOTIDE SEQUENCE [LARGE SCALE GENOMIC DNA]</scope>
    <source>
        <strain evidence="2 3">ACCC10489</strain>
        <plasmid evidence="2 3">unnamed1</plasmid>
    </source>
</reference>
<proteinExistence type="predicted"/>
<evidence type="ECO:0000256" key="1">
    <source>
        <dbReference type="SAM" id="MobiDB-lite"/>
    </source>
</evidence>
<protein>
    <submittedName>
        <fullName evidence="2">Uncharacterized protein</fullName>
    </submittedName>
</protein>
<sequence>MIRVQLVQRLLDSQEQQAAVAMAVQRGHHFGKGPVVEAQFARTPGMGEVHVARHGGRYGMGPGIDAHALGQHDRRGGAGDRLDPHAVLGDPHFDIAGLQIGQGLRAQGGDADAARLDHERAALPPCGGGRNALLNAPDEAGGRRGQRIARLFRTPGILHGPMIGMRPCRANVRGPSPPWPGSRAPATQPVRGDAQQRIRRPFAIVGIFLVMRGLHRRERGPAVLAGLGLLGCVGSGMRGFTAWSRASITARPSGE</sequence>
<keyword evidence="2" id="KW-0614">Plasmid</keyword>
<name>A0A7H9BZV1_PARPN</name>